<organism evidence="1 2">
    <name type="scientific">Thiothrix lacustris</name>
    <dbReference type="NCBI Taxonomy" id="525917"/>
    <lineage>
        <taxon>Bacteria</taxon>
        <taxon>Pseudomonadati</taxon>
        <taxon>Pseudomonadota</taxon>
        <taxon>Gammaproteobacteria</taxon>
        <taxon>Thiotrichales</taxon>
        <taxon>Thiotrichaceae</taxon>
        <taxon>Thiothrix</taxon>
    </lineage>
</organism>
<reference evidence="1 2" key="1">
    <citation type="submission" date="2017-01" db="EMBL/GenBank/DDBJ databases">
        <title>Novel large sulfur bacteria in the metagenomes of groundwater-fed chemosynthetic microbial mats in the Lake Huron basin.</title>
        <authorList>
            <person name="Sharrar A.M."/>
            <person name="Flood B.E."/>
            <person name="Bailey J.V."/>
            <person name="Jones D.S."/>
            <person name="Biddanda B."/>
            <person name="Ruberg S.A."/>
            <person name="Marcus D.N."/>
            <person name="Dick G.J."/>
        </authorList>
    </citation>
    <scope>NUCLEOTIDE SEQUENCE [LARGE SCALE GENOMIC DNA]</scope>
    <source>
        <strain evidence="1">A8</strain>
    </source>
</reference>
<dbReference type="Proteomes" id="UP000192491">
    <property type="component" value="Unassembled WGS sequence"/>
</dbReference>
<protein>
    <submittedName>
        <fullName evidence="1">Uncharacterized protein</fullName>
    </submittedName>
</protein>
<dbReference type="AlphaFoldDB" id="A0A1Y1Q9Y7"/>
<evidence type="ECO:0000313" key="1">
    <source>
        <dbReference type="EMBL" id="OQX01127.1"/>
    </source>
</evidence>
<accession>A0A1Y1Q9Y7</accession>
<proteinExistence type="predicted"/>
<dbReference type="EMBL" id="MTEJ01000605">
    <property type="protein sequence ID" value="OQX01127.1"/>
    <property type="molecule type" value="Genomic_DNA"/>
</dbReference>
<comment type="caution">
    <text evidence="1">The sequence shown here is derived from an EMBL/GenBank/DDBJ whole genome shotgun (WGS) entry which is preliminary data.</text>
</comment>
<sequence length="91" mass="10311">MVDFVRGIATHRVGKLLGMALKPDFLLRIGVQPLLQYDNGYVWNAEQLNDIRRLIAREMERQIEASKNEVATGDTYAVHKESARYANPPAV</sequence>
<name>A0A1Y1Q9Y7_9GAMM</name>
<gene>
    <name evidence="1" type="ORF">BWK73_47090</name>
</gene>
<evidence type="ECO:0000313" key="2">
    <source>
        <dbReference type="Proteomes" id="UP000192491"/>
    </source>
</evidence>